<name>A0A1V8MA63_9GAMM</name>
<dbReference type="SMART" id="SM00471">
    <property type="entry name" value="HDc"/>
    <property type="match status" value="1"/>
</dbReference>
<comment type="catalytic activity">
    <reaction evidence="3">
        <text>2 GTP = 3',3'-c-di-GMP + 2 diphosphate</text>
        <dbReference type="Rhea" id="RHEA:24898"/>
        <dbReference type="ChEBI" id="CHEBI:33019"/>
        <dbReference type="ChEBI" id="CHEBI:37565"/>
        <dbReference type="ChEBI" id="CHEBI:58805"/>
        <dbReference type="EC" id="2.7.7.65"/>
    </reaction>
</comment>
<feature type="domain" description="HDOD" evidence="5">
    <location>
        <begin position="26"/>
        <end position="222"/>
    </location>
</feature>
<dbReference type="PANTHER" id="PTHR45138">
    <property type="entry name" value="REGULATORY COMPONENTS OF SENSORY TRANSDUCTION SYSTEM"/>
    <property type="match status" value="1"/>
</dbReference>
<dbReference type="InterPro" id="IPR003607">
    <property type="entry name" value="HD/PDEase_dom"/>
</dbReference>
<dbReference type="FunFam" id="3.30.70.270:FF:000001">
    <property type="entry name" value="Diguanylate cyclase domain protein"/>
    <property type="match status" value="1"/>
</dbReference>
<dbReference type="CDD" id="cd01949">
    <property type="entry name" value="GGDEF"/>
    <property type="match status" value="1"/>
</dbReference>
<comment type="caution">
    <text evidence="6">The sequence shown here is derived from an EMBL/GenBank/DDBJ whole genome shotgun (WGS) entry which is preliminary data.</text>
</comment>
<dbReference type="InterPro" id="IPR043128">
    <property type="entry name" value="Rev_trsase/Diguanyl_cyclase"/>
</dbReference>
<dbReference type="PROSITE" id="PS51833">
    <property type="entry name" value="HDOD"/>
    <property type="match status" value="1"/>
</dbReference>
<dbReference type="InterPro" id="IPR000160">
    <property type="entry name" value="GGDEF_dom"/>
</dbReference>
<evidence type="ECO:0000259" key="5">
    <source>
        <dbReference type="PROSITE" id="PS51833"/>
    </source>
</evidence>
<dbReference type="InterPro" id="IPR050469">
    <property type="entry name" value="Diguanylate_Cyclase"/>
</dbReference>
<dbReference type="InterPro" id="IPR003018">
    <property type="entry name" value="GAF"/>
</dbReference>
<dbReference type="SUPFAM" id="SSF55073">
    <property type="entry name" value="Nucleotide cyclase"/>
    <property type="match status" value="1"/>
</dbReference>
<dbReference type="EC" id="2.7.7.65" evidence="2"/>
<dbReference type="AlphaFoldDB" id="A0A1V8MA63"/>
<evidence type="ECO:0000313" key="6">
    <source>
        <dbReference type="EMBL" id="OQK18193.1"/>
    </source>
</evidence>
<reference evidence="6 7" key="1">
    <citation type="submission" date="2015-12" db="EMBL/GenBank/DDBJ databases">
        <authorList>
            <person name="Shamseldin A."/>
            <person name="Moawad H."/>
            <person name="Abd El-Rahim W.M."/>
            <person name="Sadowsky M.J."/>
        </authorList>
    </citation>
    <scope>NUCLEOTIDE SEQUENCE [LARGE SCALE GENOMIC DNA]</scope>
    <source>
        <strain evidence="6 7">WF1</strain>
    </source>
</reference>
<dbReference type="InterPro" id="IPR013976">
    <property type="entry name" value="HDOD"/>
</dbReference>
<evidence type="ECO:0000313" key="7">
    <source>
        <dbReference type="Proteomes" id="UP000191980"/>
    </source>
</evidence>
<dbReference type="PROSITE" id="PS50887">
    <property type="entry name" value="GGDEF"/>
    <property type="match status" value="1"/>
</dbReference>
<dbReference type="Gene3D" id="1.10.3210.10">
    <property type="entry name" value="Hypothetical protein af1432"/>
    <property type="match status" value="1"/>
</dbReference>
<proteinExistence type="predicted"/>
<dbReference type="InterPro" id="IPR029787">
    <property type="entry name" value="Nucleotide_cyclase"/>
</dbReference>
<feature type="domain" description="GGDEF" evidence="4">
    <location>
        <begin position="524"/>
        <end position="657"/>
    </location>
</feature>
<dbReference type="Pfam" id="PF00990">
    <property type="entry name" value="GGDEF"/>
    <property type="match status" value="1"/>
</dbReference>
<organism evidence="6 7">
    <name type="scientific">Methyloprofundus sedimenti</name>
    <dbReference type="NCBI Taxonomy" id="1420851"/>
    <lineage>
        <taxon>Bacteria</taxon>
        <taxon>Pseudomonadati</taxon>
        <taxon>Pseudomonadota</taxon>
        <taxon>Gammaproteobacteria</taxon>
        <taxon>Methylococcales</taxon>
        <taxon>Methylococcaceae</taxon>
        <taxon>Methyloprofundus</taxon>
    </lineage>
</organism>
<keyword evidence="7" id="KW-1185">Reference proteome</keyword>
<dbReference type="Pfam" id="PF01590">
    <property type="entry name" value="GAF"/>
    <property type="match status" value="1"/>
</dbReference>
<dbReference type="Gene3D" id="3.30.450.40">
    <property type="match status" value="1"/>
</dbReference>
<sequence length="657" mass="74233">MIDNANHHSTLHQTANCILKRDVDDLQIIPYLAVKLLRLTIDNTARAAELSTLLLSEPSLAEKVLSSVNSVVFSPNQKIKSIQHAIKILGDSKVRQIALNQLIFNKLIYQKANFEFEQLFFWQHCLFVATLARIIATSLNHDDPDVLHSAGLLHDIGKIILETHAKINYSAFIRHCEGNIEPSPQSEHVFFGLNHAEIGLVFCQQWNIPKQITASVYCHHVMPDDNSQFLDCKLEIAIISLADYIASLQGIGSNTVKQTPVLHPDVLEQLDIKKINIQKLLNTADNEMQDSCAIFNIKFPNIYKLRAALVQSAILCSSQNTQSNLLAGNISVSSLTIPHRSLNPDEIVPATLAAIQQDFHFDRLIMLNINPKQRNLETTYTWPESLHNSSLQHFNIKIDILPNTHLRSLRERKAVIISNNQPENKVFLEPLNIDECLFFPIVSNERLVALLYADNHTSYRSIEPECINHIEPIIHELGIALANAQCFMQEKNRAELDSLTGLSNNRMLTELINSTFKLGLQQLRHIAVGFIDIDYFKNFNDTCGHQVGDEALVMVAQIMRSLTRPSDFIGRYGGDEFVFILQNTDKHGVHSYAERIRLEVEQQGKILSRQFNGHEITISIGVSLYHQEFDSYAKMISAADSAMYQAKQKGRNCVVVI</sequence>
<gene>
    <name evidence="6" type="ORF">AU255_10255</name>
</gene>
<dbReference type="Pfam" id="PF08668">
    <property type="entry name" value="HDOD"/>
    <property type="match status" value="1"/>
</dbReference>
<dbReference type="PANTHER" id="PTHR45138:SF9">
    <property type="entry name" value="DIGUANYLATE CYCLASE DGCM-RELATED"/>
    <property type="match status" value="1"/>
</dbReference>
<dbReference type="SMART" id="SM00267">
    <property type="entry name" value="GGDEF"/>
    <property type="match status" value="1"/>
</dbReference>
<dbReference type="InterPro" id="IPR029016">
    <property type="entry name" value="GAF-like_dom_sf"/>
</dbReference>
<evidence type="ECO:0000259" key="4">
    <source>
        <dbReference type="PROSITE" id="PS50887"/>
    </source>
</evidence>
<dbReference type="GO" id="GO:0052621">
    <property type="term" value="F:diguanylate cyclase activity"/>
    <property type="evidence" value="ECO:0007669"/>
    <property type="project" value="UniProtKB-EC"/>
</dbReference>
<dbReference type="NCBIfam" id="TIGR00277">
    <property type="entry name" value="HDIG"/>
    <property type="match status" value="1"/>
</dbReference>
<dbReference type="CDD" id="cd00077">
    <property type="entry name" value="HDc"/>
    <property type="match status" value="1"/>
</dbReference>
<dbReference type="InterPro" id="IPR006675">
    <property type="entry name" value="HDIG_dom"/>
</dbReference>
<dbReference type="EMBL" id="LPUF01000001">
    <property type="protein sequence ID" value="OQK18193.1"/>
    <property type="molecule type" value="Genomic_DNA"/>
</dbReference>
<evidence type="ECO:0000256" key="3">
    <source>
        <dbReference type="ARBA" id="ARBA00034247"/>
    </source>
</evidence>
<dbReference type="SUPFAM" id="SSF55781">
    <property type="entry name" value="GAF domain-like"/>
    <property type="match status" value="1"/>
</dbReference>
<dbReference type="RefSeq" id="WP_080522798.1">
    <property type="nucleotide sequence ID" value="NZ_LPUF01000001.1"/>
</dbReference>
<dbReference type="NCBIfam" id="TIGR00254">
    <property type="entry name" value="GGDEF"/>
    <property type="match status" value="1"/>
</dbReference>
<dbReference type="SMART" id="SM00065">
    <property type="entry name" value="GAF"/>
    <property type="match status" value="1"/>
</dbReference>
<comment type="cofactor">
    <cofactor evidence="1">
        <name>Mg(2+)</name>
        <dbReference type="ChEBI" id="CHEBI:18420"/>
    </cofactor>
</comment>
<evidence type="ECO:0000256" key="1">
    <source>
        <dbReference type="ARBA" id="ARBA00001946"/>
    </source>
</evidence>
<protein>
    <recommendedName>
        <fullName evidence="2">diguanylate cyclase</fullName>
        <ecNumber evidence="2">2.7.7.65</ecNumber>
    </recommendedName>
</protein>
<dbReference type="SUPFAM" id="SSF109604">
    <property type="entry name" value="HD-domain/PDEase-like"/>
    <property type="match status" value="1"/>
</dbReference>
<accession>A0A1V8MA63</accession>
<evidence type="ECO:0000256" key="2">
    <source>
        <dbReference type="ARBA" id="ARBA00012528"/>
    </source>
</evidence>
<dbReference type="STRING" id="1420851.AU255_10255"/>
<dbReference type="Proteomes" id="UP000191980">
    <property type="component" value="Unassembled WGS sequence"/>
</dbReference>
<dbReference type="OrthoDB" id="9803824at2"/>
<dbReference type="Gene3D" id="3.30.70.270">
    <property type="match status" value="1"/>
</dbReference>